<evidence type="ECO:0000256" key="2">
    <source>
        <dbReference type="ARBA" id="ARBA00022722"/>
    </source>
</evidence>
<gene>
    <name evidence="5" type="primary">xseA</name>
    <name evidence="10" type="ORF">SAMN05518846_105251</name>
</gene>
<evidence type="ECO:0000256" key="5">
    <source>
        <dbReference type="HAMAP-Rule" id="MF_00378"/>
    </source>
</evidence>
<dbReference type="STRING" id="1884381.SAMN05518846_105251"/>
<dbReference type="PANTHER" id="PTHR30008:SF0">
    <property type="entry name" value="EXODEOXYRIBONUCLEASE 7 LARGE SUBUNIT"/>
    <property type="match status" value="1"/>
</dbReference>
<keyword evidence="2 5" id="KW-0540">Nuclease</keyword>
<evidence type="ECO:0000313" key="11">
    <source>
        <dbReference type="Proteomes" id="UP000198915"/>
    </source>
</evidence>
<evidence type="ECO:0000256" key="4">
    <source>
        <dbReference type="ARBA" id="ARBA00022839"/>
    </source>
</evidence>
<dbReference type="GO" id="GO:0003676">
    <property type="term" value="F:nucleic acid binding"/>
    <property type="evidence" value="ECO:0007669"/>
    <property type="project" value="InterPro"/>
</dbReference>
<comment type="function">
    <text evidence="5">Bidirectionally degrades single-stranded DNA into large acid-insoluble oligonucleotides, which are then degraded further into small acid-soluble oligonucleotides.</text>
</comment>
<keyword evidence="1 5" id="KW-0963">Cytoplasm</keyword>
<dbReference type="NCBIfam" id="TIGR00237">
    <property type="entry name" value="xseA"/>
    <property type="match status" value="1"/>
</dbReference>
<organism evidence="10 11">
    <name type="scientific">Brevibacillus centrosporus</name>
    <dbReference type="NCBI Taxonomy" id="54910"/>
    <lineage>
        <taxon>Bacteria</taxon>
        <taxon>Bacillati</taxon>
        <taxon>Bacillota</taxon>
        <taxon>Bacilli</taxon>
        <taxon>Bacillales</taxon>
        <taxon>Paenibacillaceae</taxon>
        <taxon>Brevibacillus</taxon>
    </lineage>
</organism>
<dbReference type="PANTHER" id="PTHR30008">
    <property type="entry name" value="EXODEOXYRIBONUCLEASE 7 LARGE SUBUNIT"/>
    <property type="match status" value="1"/>
</dbReference>
<dbReference type="GO" id="GO:0005737">
    <property type="term" value="C:cytoplasm"/>
    <property type="evidence" value="ECO:0007669"/>
    <property type="project" value="UniProtKB-SubCell"/>
</dbReference>
<evidence type="ECO:0000259" key="9">
    <source>
        <dbReference type="Pfam" id="PF13742"/>
    </source>
</evidence>
<reference evidence="11" key="1">
    <citation type="submission" date="2016-10" db="EMBL/GenBank/DDBJ databases">
        <authorList>
            <person name="Varghese N."/>
            <person name="Submissions S."/>
        </authorList>
    </citation>
    <scope>NUCLEOTIDE SEQUENCE [LARGE SCALE GENOMIC DNA]</scope>
    <source>
        <strain evidence="11">OK042</strain>
    </source>
</reference>
<feature type="domain" description="OB-fold nucleic acid binding" evidence="9">
    <location>
        <begin position="7"/>
        <end position="102"/>
    </location>
</feature>
<dbReference type="AlphaFoldDB" id="A0A1I3U670"/>
<comment type="subcellular location">
    <subcellularLocation>
        <location evidence="5 6">Cytoplasm</location>
    </subcellularLocation>
</comment>
<keyword evidence="3 5" id="KW-0378">Hydrolase</keyword>
<dbReference type="Proteomes" id="UP000198915">
    <property type="component" value="Unassembled WGS sequence"/>
</dbReference>
<feature type="domain" description="Exonuclease VII large subunit C-terminal" evidence="8">
    <location>
        <begin position="125"/>
        <end position="438"/>
    </location>
</feature>
<dbReference type="Pfam" id="PF02601">
    <property type="entry name" value="Exonuc_VII_L"/>
    <property type="match status" value="1"/>
</dbReference>
<comment type="subunit">
    <text evidence="5">Heterooligomer composed of large and small subunits.</text>
</comment>
<dbReference type="EC" id="3.1.11.6" evidence="5"/>
<dbReference type="InterPro" id="IPR025824">
    <property type="entry name" value="OB-fold_nuc-bd_dom"/>
</dbReference>
<dbReference type="InterPro" id="IPR003753">
    <property type="entry name" value="Exonuc_VII_L"/>
</dbReference>
<sequence>MAIQDILSVSDLNRYIKMVLEKDSRLQDVWVRGEISNFTHHSSGHMYFTLKDKQSRIKVVMFASYNRFLRFLPKDGTKAIVRGSISAFERDGAYQLYAKEMQPDGLGSLYLAFEQLKEKLASEGLFAAERKRQLPRFPKRVGVVTSPTGAAIRDICTTIRRRYPQAEIVLAPAVVQGVEAPASIISAIRIINAQSDIDVLIVGRGGGSIEELWAFNDEKVARAIAASVIPVISAVGHETDITIADFVADVRAATPTAAAELAVPHYLEWVERVKQFDARIQRAVLTRISDQRKRLNQLGNSYAMRQPQRRLEEAAERLDRAHLRMKQSMKHLLTLRRERYERLAQQIRRYRLADQVGERRKQVLTVRARLDERMRRRLTDQQMAFSARVAQLDALSPLKVMQRGFSLVYAGGQIVKSVEQFASGDELVVRLSDGSATARVEQIDREEKQNGSKENGARD</sequence>
<keyword evidence="4 5" id="KW-0269">Exonuclease</keyword>
<dbReference type="HAMAP" id="MF_00378">
    <property type="entry name" value="Exonuc_7_L"/>
    <property type="match status" value="1"/>
</dbReference>
<name>A0A1I3U670_9BACL</name>
<dbReference type="EMBL" id="FORT01000005">
    <property type="protein sequence ID" value="SFJ78079.1"/>
    <property type="molecule type" value="Genomic_DNA"/>
</dbReference>
<dbReference type="CDD" id="cd04489">
    <property type="entry name" value="ExoVII_LU_OBF"/>
    <property type="match status" value="1"/>
</dbReference>
<protein>
    <recommendedName>
        <fullName evidence="5">Exodeoxyribonuclease 7 large subunit</fullName>
        <ecNumber evidence="5">3.1.11.6</ecNumber>
    </recommendedName>
    <alternativeName>
        <fullName evidence="5">Exodeoxyribonuclease VII large subunit</fullName>
        <shortName evidence="5">Exonuclease VII large subunit</shortName>
    </alternativeName>
</protein>
<comment type="catalytic activity">
    <reaction evidence="5 6">
        <text>Exonucleolytic cleavage in either 5'- to 3'- or 3'- to 5'-direction to yield nucleoside 5'-phosphates.</text>
        <dbReference type="EC" id="3.1.11.6"/>
    </reaction>
</comment>
<comment type="similarity">
    <text evidence="5 6">Belongs to the XseA family.</text>
</comment>
<dbReference type="InterPro" id="IPR020579">
    <property type="entry name" value="Exonuc_VII_lsu_C"/>
</dbReference>
<feature type="compositionally biased region" description="Basic and acidic residues" evidence="7">
    <location>
        <begin position="441"/>
        <end position="459"/>
    </location>
</feature>
<evidence type="ECO:0000313" key="10">
    <source>
        <dbReference type="EMBL" id="SFJ78079.1"/>
    </source>
</evidence>
<evidence type="ECO:0000256" key="6">
    <source>
        <dbReference type="RuleBase" id="RU004355"/>
    </source>
</evidence>
<keyword evidence="11" id="KW-1185">Reference proteome</keyword>
<dbReference type="GO" id="GO:0009318">
    <property type="term" value="C:exodeoxyribonuclease VII complex"/>
    <property type="evidence" value="ECO:0007669"/>
    <property type="project" value="UniProtKB-UniRule"/>
</dbReference>
<proteinExistence type="inferred from homology"/>
<dbReference type="RefSeq" id="WP_092268135.1">
    <property type="nucleotide sequence ID" value="NZ_BJOE01000003.1"/>
</dbReference>
<evidence type="ECO:0000256" key="3">
    <source>
        <dbReference type="ARBA" id="ARBA00022801"/>
    </source>
</evidence>
<evidence type="ECO:0000256" key="7">
    <source>
        <dbReference type="SAM" id="MobiDB-lite"/>
    </source>
</evidence>
<evidence type="ECO:0000256" key="1">
    <source>
        <dbReference type="ARBA" id="ARBA00022490"/>
    </source>
</evidence>
<dbReference type="GO" id="GO:0008855">
    <property type="term" value="F:exodeoxyribonuclease VII activity"/>
    <property type="evidence" value="ECO:0007669"/>
    <property type="project" value="UniProtKB-UniRule"/>
</dbReference>
<feature type="region of interest" description="Disordered" evidence="7">
    <location>
        <begin position="434"/>
        <end position="459"/>
    </location>
</feature>
<dbReference type="GO" id="GO:0006308">
    <property type="term" value="P:DNA catabolic process"/>
    <property type="evidence" value="ECO:0007669"/>
    <property type="project" value="UniProtKB-UniRule"/>
</dbReference>
<accession>A0A1I3U670</accession>
<dbReference type="Pfam" id="PF13742">
    <property type="entry name" value="tRNA_anti_2"/>
    <property type="match status" value="1"/>
</dbReference>
<evidence type="ECO:0000259" key="8">
    <source>
        <dbReference type="Pfam" id="PF02601"/>
    </source>
</evidence>